<name>A0AAW5TKW3_9LACT</name>
<evidence type="ECO:0000313" key="3">
    <source>
        <dbReference type="Proteomes" id="UP001207687"/>
    </source>
</evidence>
<dbReference type="AlphaFoldDB" id="A0AAW5TKW3"/>
<keyword evidence="1" id="KW-0472">Membrane</keyword>
<keyword evidence="1" id="KW-1133">Transmembrane helix</keyword>
<dbReference type="RefSeq" id="WP_264653672.1">
    <property type="nucleotide sequence ID" value="NZ_JAOQNN010000001.1"/>
</dbReference>
<accession>A0AAW5TKW3</accession>
<comment type="caution">
    <text evidence="2">The sequence shown here is derived from an EMBL/GenBank/DDBJ whole genome shotgun (WGS) entry which is preliminary data.</text>
</comment>
<dbReference type="EMBL" id="JAOQNN010000001">
    <property type="protein sequence ID" value="MCW2279885.1"/>
    <property type="molecule type" value="Genomic_DNA"/>
</dbReference>
<evidence type="ECO:0000313" key="2">
    <source>
        <dbReference type="EMBL" id="MCW2279885.1"/>
    </source>
</evidence>
<gene>
    <name evidence="2" type="ORF">M2256_000343</name>
</gene>
<reference evidence="2" key="1">
    <citation type="submission" date="2023-08" db="EMBL/GenBank/DDBJ databases">
        <title>Genomic analyses of the natural microbiome of Caenorhabditis elegans.</title>
        <authorList>
            <person name="Samuel B."/>
        </authorList>
    </citation>
    <scope>NUCLEOTIDE SEQUENCE</scope>
    <source>
        <strain evidence="2">BIGb0220</strain>
    </source>
</reference>
<sequence>MITTVQMIISISIIIILAPFIFFVNKRLCRLEREIERCRELYDGMNIASLRFKINTLEDEFKFLYKFKVMFKRKNFFDGREELQERYFFNKKQADEFININNFKEAVIIELGENKNEVIK</sequence>
<organism evidence="2 3">
    <name type="scientific">Lactococcus lactis</name>
    <dbReference type="NCBI Taxonomy" id="1358"/>
    <lineage>
        <taxon>Bacteria</taxon>
        <taxon>Bacillati</taxon>
        <taxon>Bacillota</taxon>
        <taxon>Bacilli</taxon>
        <taxon>Lactobacillales</taxon>
        <taxon>Streptococcaceae</taxon>
        <taxon>Lactococcus</taxon>
    </lineage>
</organism>
<evidence type="ECO:0000256" key="1">
    <source>
        <dbReference type="SAM" id="Phobius"/>
    </source>
</evidence>
<dbReference type="Proteomes" id="UP001207687">
    <property type="component" value="Unassembled WGS sequence"/>
</dbReference>
<proteinExistence type="predicted"/>
<feature type="transmembrane region" description="Helical" evidence="1">
    <location>
        <begin position="6"/>
        <end position="24"/>
    </location>
</feature>
<keyword evidence="1" id="KW-0812">Transmembrane</keyword>
<protein>
    <submittedName>
        <fullName evidence="2">Uncharacterized protein</fullName>
    </submittedName>
</protein>